<protein>
    <submittedName>
        <fullName evidence="3">Uncharacterized protein</fullName>
    </submittedName>
</protein>
<feature type="compositionally biased region" description="Basic and acidic residues" evidence="1">
    <location>
        <begin position="188"/>
        <end position="198"/>
    </location>
</feature>
<feature type="transmembrane region" description="Helical" evidence="2">
    <location>
        <begin position="138"/>
        <end position="161"/>
    </location>
</feature>
<reference evidence="3" key="2">
    <citation type="journal article" date="2023" name="Science">
        <title>Genomic signatures of disease resistance in endangered staghorn corals.</title>
        <authorList>
            <person name="Vollmer S.V."/>
            <person name="Selwyn J.D."/>
            <person name="Despard B.A."/>
            <person name="Roesel C.L."/>
        </authorList>
    </citation>
    <scope>NUCLEOTIDE SEQUENCE</scope>
    <source>
        <strain evidence="3">K2</strain>
    </source>
</reference>
<comment type="caution">
    <text evidence="3">The sequence shown here is derived from an EMBL/GenBank/DDBJ whole genome shotgun (WGS) entry which is preliminary data.</text>
</comment>
<evidence type="ECO:0000256" key="1">
    <source>
        <dbReference type="SAM" id="MobiDB-lite"/>
    </source>
</evidence>
<organism evidence="3 4">
    <name type="scientific">Acropora cervicornis</name>
    <name type="common">Staghorn coral</name>
    <dbReference type="NCBI Taxonomy" id="6130"/>
    <lineage>
        <taxon>Eukaryota</taxon>
        <taxon>Metazoa</taxon>
        <taxon>Cnidaria</taxon>
        <taxon>Anthozoa</taxon>
        <taxon>Hexacorallia</taxon>
        <taxon>Scleractinia</taxon>
        <taxon>Astrocoeniina</taxon>
        <taxon>Acroporidae</taxon>
        <taxon>Acropora</taxon>
    </lineage>
</organism>
<keyword evidence="2" id="KW-0472">Membrane</keyword>
<evidence type="ECO:0000256" key="2">
    <source>
        <dbReference type="SAM" id="Phobius"/>
    </source>
</evidence>
<name>A0AAD9QUD2_ACRCE</name>
<proteinExistence type="predicted"/>
<feature type="region of interest" description="Disordered" evidence="1">
    <location>
        <begin position="173"/>
        <end position="210"/>
    </location>
</feature>
<dbReference type="EMBL" id="JARQWQ010000014">
    <property type="protein sequence ID" value="KAK2567537.1"/>
    <property type="molecule type" value="Genomic_DNA"/>
</dbReference>
<dbReference type="Proteomes" id="UP001249851">
    <property type="component" value="Unassembled WGS sequence"/>
</dbReference>
<feature type="region of interest" description="Disordered" evidence="1">
    <location>
        <begin position="96"/>
        <end position="127"/>
    </location>
</feature>
<sequence>MAQQVNIFCETNRAGCGLNFGAKRRRRALNLFRADHVNLVPGFPKPENDDLRVAFYIAWDGVIPVDALLQAVNRSKSELEAALGVKISEIKKGLEPTNTPTYPTSNATTVTSSTTSRESVPSTRPKEISKKANDDWKYIVVGVVVGAVIIFILGGVIYYVLKKKKERKVAISNENEGQGRGSPGSDVDVNRLERHEMAVYHGGAPQQPQV</sequence>
<dbReference type="AlphaFoldDB" id="A0AAD9QUD2"/>
<keyword evidence="4" id="KW-1185">Reference proteome</keyword>
<keyword evidence="2" id="KW-0812">Transmembrane</keyword>
<keyword evidence="2" id="KW-1133">Transmembrane helix</keyword>
<feature type="compositionally biased region" description="Low complexity" evidence="1">
    <location>
        <begin position="103"/>
        <end position="123"/>
    </location>
</feature>
<gene>
    <name evidence="3" type="ORF">P5673_008371</name>
</gene>
<evidence type="ECO:0000313" key="4">
    <source>
        <dbReference type="Proteomes" id="UP001249851"/>
    </source>
</evidence>
<accession>A0AAD9QUD2</accession>
<reference evidence="3" key="1">
    <citation type="journal article" date="2023" name="G3 (Bethesda)">
        <title>Whole genome assembly and annotation of the endangered Caribbean coral Acropora cervicornis.</title>
        <authorList>
            <person name="Selwyn J.D."/>
            <person name="Vollmer S.V."/>
        </authorList>
    </citation>
    <scope>NUCLEOTIDE SEQUENCE</scope>
    <source>
        <strain evidence="3">K2</strain>
    </source>
</reference>
<evidence type="ECO:0000313" key="3">
    <source>
        <dbReference type="EMBL" id="KAK2567537.1"/>
    </source>
</evidence>